<dbReference type="RefSeq" id="WP_342759226.1">
    <property type="nucleotide sequence ID" value="NZ_CP146256.1"/>
</dbReference>
<keyword evidence="2" id="KW-1185">Reference proteome</keyword>
<dbReference type="Proteomes" id="UP001451571">
    <property type="component" value="Chromosome"/>
</dbReference>
<proteinExistence type="predicted"/>
<reference evidence="1 2" key="1">
    <citation type="submission" date="2024-02" db="EMBL/GenBank/DDBJ databases">
        <title>Bacterial strain from lacustrine sediment.</title>
        <authorList>
            <person name="Petit C."/>
            <person name="Fadhlaoui K."/>
        </authorList>
    </citation>
    <scope>NUCLEOTIDE SEQUENCE [LARGE SCALE GENOMIC DNA]</scope>
    <source>
        <strain evidence="1 2">IPX-CK</strain>
    </source>
</reference>
<dbReference type="EMBL" id="CP146256">
    <property type="protein sequence ID" value="XAH75659.1"/>
    <property type="molecule type" value="Genomic_DNA"/>
</dbReference>
<accession>A0ABZ3F2G3</accession>
<protein>
    <recommendedName>
        <fullName evidence="3">LytTr DNA-binding domain-containing protein</fullName>
    </recommendedName>
</protein>
<organism evidence="1 2">
    <name type="scientific">Kineothrix sedimenti</name>
    <dbReference type="NCBI Taxonomy" id="3123317"/>
    <lineage>
        <taxon>Bacteria</taxon>
        <taxon>Bacillati</taxon>
        <taxon>Bacillota</taxon>
        <taxon>Clostridia</taxon>
        <taxon>Lachnospirales</taxon>
        <taxon>Lachnospiraceae</taxon>
        <taxon>Kineothrix</taxon>
    </lineage>
</organism>
<gene>
    <name evidence="1" type="ORF">V6984_07860</name>
</gene>
<evidence type="ECO:0000313" key="1">
    <source>
        <dbReference type="EMBL" id="XAH75659.1"/>
    </source>
</evidence>
<sequence>MKISIKEIPVEEEEEVVIRCHEIDEDMLSLIQKLKAQQNSLTGISGEEIHRLRLQEIYYFEVVDNKSFFYCEDKIDFIRPSLSGRFEAVLGNKESVLVSRQYVLSL</sequence>
<evidence type="ECO:0000313" key="2">
    <source>
        <dbReference type="Proteomes" id="UP001451571"/>
    </source>
</evidence>
<name>A0ABZ3F2G3_9FIRM</name>
<evidence type="ECO:0008006" key="3">
    <source>
        <dbReference type="Google" id="ProtNLM"/>
    </source>
</evidence>